<accession>A0ABT7MMH2</accession>
<evidence type="ECO:0000256" key="1">
    <source>
        <dbReference type="SAM" id="Phobius"/>
    </source>
</evidence>
<dbReference type="InterPro" id="IPR049458">
    <property type="entry name" value="EpsG-like"/>
</dbReference>
<feature type="transmembrane region" description="Helical" evidence="1">
    <location>
        <begin position="105"/>
        <end position="125"/>
    </location>
</feature>
<evidence type="ECO:0000313" key="3">
    <source>
        <dbReference type="Proteomes" id="UP001230807"/>
    </source>
</evidence>
<feature type="transmembrane region" description="Helical" evidence="1">
    <location>
        <begin position="173"/>
        <end position="196"/>
    </location>
</feature>
<feature type="transmembrane region" description="Helical" evidence="1">
    <location>
        <begin position="246"/>
        <end position="263"/>
    </location>
</feature>
<keyword evidence="1" id="KW-1133">Transmembrane helix</keyword>
<dbReference type="Pfam" id="PF14897">
    <property type="entry name" value="EpsG"/>
    <property type="match status" value="1"/>
</dbReference>
<evidence type="ECO:0000313" key="2">
    <source>
        <dbReference type="EMBL" id="MDL5376401.1"/>
    </source>
</evidence>
<organism evidence="2 3">
    <name type="scientific">Exiguobacterium mexicanum</name>
    <dbReference type="NCBI Taxonomy" id="340146"/>
    <lineage>
        <taxon>Bacteria</taxon>
        <taxon>Bacillati</taxon>
        <taxon>Bacillota</taxon>
        <taxon>Bacilli</taxon>
        <taxon>Bacillales</taxon>
        <taxon>Bacillales Family XII. Incertae Sedis</taxon>
        <taxon>Exiguobacterium</taxon>
    </lineage>
</organism>
<feature type="transmembrane region" description="Helical" evidence="1">
    <location>
        <begin position="327"/>
        <end position="350"/>
    </location>
</feature>
<feature type="transmembrane region" description="Helical" evidence="1">
    <location>
        <begin position="137"/>
        <end position="167"/>
    </location>
</feature>
<keyword evidence="1" id="KW-0472">Membrane</keyword>
<feature type="transmembrane region" description="Helical" evidence="1">
    <location>
        <begin position="208"/>
        <end position="226"/>
    </location>
</feature>
<dbReference type="RefSeq" id="WP_214718238.1">
    <property type="nucleotide sequence ID" value="NZ_CP183077.1"/>
</dbReference>
<protein>
    <submittedName>
        <fullName evidence="2">EpsG family protein</fullName>
    </submittedName>
</protein>
<proteinExistence type="predicted"/>
<reference evidence="2 3" key="1">
    <citation type="submission" date="2023-06" db="EMBL/GenBank/DDBJ databases">
        <title>Influencing factors and mechanism of Cr(VI) reduction by facultative anaerobic Exiguobacterium sp. PY14.</title>
        <authorList>
            <person name="Zou L."/>
        </authorList>
    </citation>
    <scope>NUCLEOTIDE SEQUENCE [LARGE SCALE GENOMIC DNA]</scope>
    <source>
        <strain evidence="2 3">PY14</strain>
    </source>
</reference>
<keyword evidence="3" id="KW-1185">Reference proteome</keyword>
<dbReference type="EMBL" id="JASWER010000003">
    <property type="protein sequence ID" value="MDL5376401.1"/>
    <property type="molecule type" value="Genomic_DNA"/>
</dbReference>
<gene>
    <name evidence="2" type="ORF">QR695_05215</name>
</gene>
<dbReference type="Proteomes" id="UP001230807">
    <property type="component" value="Unassembled WGS sequence"/>
</dbReference>
<keyword evidence="1" id="KW-0812">Transmembrane</keyword>
<feature type="transmembrane region" description="Helical" evidence="1">
    <location>
        <begin position="275"/>
        <end position="295"/>
    </location>
</feature>
<sequence length="354" mass="41596">MWIYLINMLLLIAWAALLLRDDGIKNGKLLFVTIATCQWILLSGFRHFSVGADTMQYKWMFDETKGISWKRLGDNFVNVLFGGGDGRDPGYYLLQKTIQLVTENYQWYLLAVALLFLIPFGVWIYRNSTEPLLSFLIFSTLFYAFFAITGIRQTIATAIAVLIGYYFIQTRRFWPFLGIVLLAATIHQSALVFLPFYFLATKTITSRYLLFMGALIPFLFVFRVQLFEFFRTISGYEEYEYYTGSGTFNFSMILILITVVSLWRREQMIAVNPNVTHYLNALLLALCFLPLTFINPSMMRIVQYFSVFVMLLIPELLRSFERRERLLVYYVAITMLLLLFVRNEPLYMFFWQQK</sequence>
<comment type="caution">
    <text evidence="2">The sequence shown here is derived from an EMBL/GenBank/DDBJ whole genome shotgun (WGS) entry which is preliminary data.</text>
</comment>
<feature type="transmembrane region" description="Helical" evidence="1">
    <location>
        <begin position="301"/>
        <end position="320"/>
    </location>
</feature>
<name>A0ABT7MMH2_9BACL</name>